<evidence type="ECO:0000259" key="1">
    <source>
        <dbReference type="PROSITE" id="PS50878"/>
    </source>
</evidence>
<dbReference type="GO" id="GO:0004523">
    <property type="term" value="F:RNA-DNA hybrid ribonuclease activity"/>
    <property type="evidence" value="ECO:0007669"/>
    <property type="project" value="InterPro"/>
</dbReference>
<reference evidence="2" key="1">
    <citation type="submission" date="2018-02" db="EMBL/GenBank/DDBJ databases">
        <authorList>
            <person name="Cohen D.B."/>
            <person name="Kent A.D."/>
        </authorList>
    </citation>
    <scope>NUCLEOTIDE SEQUENCE</scope>
</reference>
<dbReference type="PROSITE" id="PS50878">
    <property type="entry name" value="RT_POL"/>
    <property type="match status" value="1"/>
</dbReference>
<evidence type="ECO:0000313" key="2">
    <source>
        <dbReference type="EMBL" id="SPD01344.1"/>
    </source>
</evidence>
<gene>
    <name evidence="2" type="ORF">FSB_LOCUS29226</name>
</gene>
<dbReference type="InterPro" id="IPR044730">
    <property type="entry name" value="RNase_H-like_dom_plant"/>
</dbReference>
<dbReference type="InterPro" id="IPR026960">
    <property type="entry name" value="RVT-Znf"/>
</dbReference>
<accession>A0A2N9GQ35</accession>
<dbReference type="InterPro" id="IPR002156">
    <property type="entry name" value="RNaseH_domain"/>
</dbReference>
<dbReference type="InterPro" id="IPR000477">
    <property type="entry name" value="RT_dom"/>
</dbReference>
<organism evidence="2">
    <name type="scientific">Fagus sylvatica</name>
    <name type="common">Beechnut</name>
    <dbReference type="NCBI Taxonomy" id="28930"/>
    <lineage>
        <taxon>Eukaryota</taxon>
        <taxon>Viridiplantae</taxon>
        <taxon>Streptophyta</taxon>
        <taxon>Embryophyta</taxon>
        <taxon>Tracheophyta</taxon>
        <taxon>Spermatophyta</taxon>
        <taxon>Magnoliopsida</taxon>
        <taxon>eudicotyledons</taxon>
        <taxon>Gunneridae</taxon>
        <taxon>Pentapetalae</taxon>
        <taxon>rosids</taxon>
        <taxon>fabids</taxon>
        <taxon>Fagales</taxon>
        <taxon>Fagaceae</taxon>
        <taxon>Fagus</taxon>
    </lineage>
</organism>
<dbReference type="Pfam" id="PF13966">
    <property type="entry name" value="zf-RVT"/>
    <property type="match status" value="1"/>
</dbReference>
<dbReference type="PANTHER" id="PTHR33116:SF86">
    <property type="entry name" value="REVERSE TRANSCRIPTASE DOMAIN-CONTAINING PROTEIN"/>
    <property type="match status" value="1"/>
</dbReference>
<dbReference type="CDD" id="cd06222">
    <property type="entry name" value="RNase_H_like"/>
    <property type="match status" value="1"/>
</dbReference>
<dbReference type="EMBL" id="OIVN01002187">
    <property type="protein sequence ID" value="SPD01344.1"/>
    <property type="molecule type" value="Genomic_DNA"/>
</dbReference>
<dbReference type="Pfam" id="PF13456">
    <property type="entry name" value="RVT_3"/>
    <property type="match status" value="1"/>
</dbReference>
<dbReference type="PANTHER" id="PTHR33116">
    <property type="entry name" value="REVERSE TRANSCRIPTASE ZINC-BINDING DOMAIN-CONTAINING PROTEIN-RELATED-RELATED"/>
    <property type="match status" value="1"/>
</dbReference>
<proteinExistence type="predicted"/>
<protein>
    <recommendedName>
        <fullName evidence="1">Reverse transcriptase domain-containing protein</fullName>
    </recommendedName>
</protein>
<dbReference type="Pfam" id="PF00078">
    <property type="entry name" value="RVT_1"/>
    <property type="match status" value="1"/>
</dbReference>
<name>A0A2N9GQ35_FAGSY</name>
<dbReference type="AlphaFoldDB" id="A0A2N9GQ35"/>
<dbReference type="GO" id="GO:0003676">
    <property type="term" value="F:nucleic acid binding"/>
    <property type="evidence" value="ECO:0007669"/>
    <property type="project" value="InterPro"/>
</dbReference>
<feature type="domain" description="Reverse transcriptase" evidence="1">
    <location>
        <begin position="323"/>
        <end position="605"/>
    </location>
</feature>
<dbReference type="CDD" id="cd01650">
    <property type="entry name" value="RT_nLTR_like"/>
    <property type="match status" value="1"/>
</dbReference>
<dbReference type="InterPro" id="IPR043502">
    <property type="entry name" value="DNA/RNA_pol_sf"/>
</dbReference>
<sequence length="1212" mass="137809">MGDFNEILDNSERIGNGVRPGWQIRDFREAVVYSELHDLGFSGLPFTWRNKRDGIAFVTARLDRMLASATWVADGSMVVKRKKIFRFEAMWTKEEQCRGVIGKAWSEDTREGSRMFKVTEKLKKCRVSLIAWSQERFGSLAASIKLKREQLQHETNLSISGLSSRLVELQTELNGLLEKEEIFWRQRSRISWMSEGDKNTKFFHASCTQRRQTNLIRGLYDQDNIWQTEKNKIADIAVTYFQNIFTSSQPGVDTINSCLEGMVSVVTADMNANLLAQFTEEEVFAALQQMYPTKAPGPDGMSAIFYQTYWEVVGPEVTQAILSIIHSGHMLSKINYTHIALVPKITSPEKITDFRPIALCNVIYKIISKVLANRLKKILPQIVSESQSAFVPGRLITDNVLVAFEVMHSMSLKRNGRKGQMALKLDMSKAYDRVEWSFLEAIMRRLGFAEEWIHLIMMCIKSVSYSVLINGEQCGFFTASRGIRQGDSLSPYLFLLCAEGLSFLLRKAEAEGKITGVAASRSGPKLTHLFFADDSLLFCQANMSHCETVVNILQQYEEASGQQLNKAKTSIFFTKNTAGTMRQQIKNLFQVPKIKSHEKYLGLPSFVGRSKSMAFGAVKGRVWRRMNGWKEKFLSSAGREILLKAVAQSIPTYTMSCFKLPESLCNDLNSMFSNFWWGHHDKARKAHWLQWNKMCKSKVAGGLGFRDIRMFNKALLAKQGWRFMQHQNSLLSRVYKAKYFPHCSFLEAKVRHRPSYAWRSLISARDVLTMGLRWHIGNGSTVRIKEDPWLPFSTISQPSLALQELCPNERVSTLINAEGREWKVESVRALFSEWETNVICSIPLPPRAKNDRLFWKATKSGLFTVRSAYHIQVRHRAAAIDGENSGVGLDKKFWKFLWSLSIPPKVKNFLWRACVGILPTHSLLHRRHLRADGLCPCCTREEESVGHILWSCPVANDAWIESQLPLHKWDRYTSSFFDLMWVTQSRLTLEAVELFSCVAYFLWRQRNAWVHENKACNPVMVVRHAVLLLQDFKRCGAKSVCESVGSRRQVLVDPVTVWDPPPEGVVKVNWDFMVDSANNKLSVGILIRDHEGAVYAARCSNVQLLPSVVQPKIHACISALQFASDAGFGNIVLEGPPTEFLEDLSSRVLGSSLEAMWLEEIWSLVKSFRTCSVSAISRQVNIGAWVLTKLGSSLKQTKVWLEEVPVEVQGVL</sequence>
<dbReference type="SUPFAM" id="SSF56672">
    <property type="entry name" value="DNA/RNA polymerases"/>
    <property type="match status" value="1"/>
</dbReference>